<dbReference type="InterPro" id="IPR036676">
    <property type="entry name" value="PurM-like_C_sf"/>
</dbReference>
<dbReference type="EMBL" id="CADCVV010000159">
    <property type="protein sequence ID" value="CAA9511426.1"/>
    <property type="molecule type" value="Genomic_DNA"/>
</dbReference>
<feature type="binding site" evidence="8">
    <location>
        <position position="113"/>
    </location>
    <ligand>
        <name>substrate</name>
    </ligand>
</feature>
<keyword evidence="3 8" id="KW-0479">Metal-binding</keyword>
<comment type="similarity">
    <text evidence="8">Belongs to the FGAMS family.</text>
</comment>
<evidence type="ECO:0000256" key="5">
    <source>
        <dbReference type="ARBA" id="ARBA00022755"/>
    </source>
</evidence>
<dbReference type="PANTHER" id="PTHR43555:SF1">
    <property type="entry name" value="PHOSPHORIBOSYLFORMYLGLYCINAMIDINE SYNTHASE SUBUNIT PURL"/>
    <property type="match status" value="1"/>
</dbReference>
<feature type="domain" description="PurM-like C-terminal" evidence="10">
    <location>
        <begin position="572"/>
        <end position="702"/>
    </location>
</feature>
<feature type="binding site" evidence="8">
    <location>
        <position position="49"/>
    </location>
    <ligand>
        <name>ATP</name>
        <dbReference type="ChEBI" id="CHEBI:30616"/>
    </ligand>
</feature>
<dbReference type="Gene3D" id="3.30.1330.10">
    <property type="entry name" value="PurM-like, N-terminal domain"/>
    <property type="match status" value="2"/>
</dbReference>
<keyword evidence="7 8" id="KW-0460">Magnesium</keyword>
<dbReference type="GO" id="GO:0000287">
    <property type="term" value="F:magnesium ion binding"/>
    <property type="evidence" value="ECO:0007669"/>
    <property type="project" value="UniProtKB-UniRule"/>
</dbReference>
<dbReference type="Pfam" id="PF18072">
    <property type="entry name" value="FGAR-AT_linker"/>
    <property type="match status" value="1"/>
</dbReference>
<dbReference type="NCBIfam" id="TIGR01736">
    <property type="entry name" value="FGAM_synth_II"/>
    <property type="match status" value="1"/>
</dbReference>
<dbReference type="InterPro" id="IPR010918">
    <property type="entry name" value="PurM-like_C_dom"/>
</dbReference>
<feature type="domain" description="PurM-like C-terminal" evidence="10">
    <location>
        <begin position="199"/>
        <end position="352"/>
    </location>
</feature>
<reference evidence="12" key="1">
    <citation type="submission" date="2020-02" db="EMBL/GenBank/DDBJ databases">
        <authorList>
            <person name="Meier V. D."/>
        </authorList>
    </citation>
    <scope>NUCLEOTIDE SEQUENCE</scope>
    <source>
        <strain evidence="12">AVDCRST_MAG17</strain>
    </source>
</reference>
<dbReference type="InterPro" id="IPR016188">
    <property type="entry name" value="PurM-like_N"/>
</dbReference>
<dbReference type="NCBIfam" id="NF002290">
    <property type="entry name" value="PRK01213.1"/>
    <property type="match status" value="1"/>
</dbReference>
<feature type="binding site" evidence="8">
    <location>
        <begin position="91"/>
        <end position="94"/>
    </location>
    <ligand>
        <name>substrate</name>
    </ligand>
</feature>
<dbReference type="CDD" id="cd02204">
    <property type="entry name" value="PurL_repeat2"/>
    <property type="match status" value="1"/>
</dbReference>
<evidence type="ECO:0000259" key="11">
    <source>
        <dbReference type="Pfam" id="PF18072"/>
    </source>
</evidence>
<dbReference type="Gene3D" id="3.90.650.10">
    <property type="entry name" value="PurM-like C-terminal domain"/>
    <property type="match status" value="2"/>
</dbReference>
<evidence type="ECO:0000256" key="6">
    <source>
        <dbReference type="ARBA" id="ARBA00022840"/>
    </source>
</evidence>
<feature type="binding site" evidence="8">
    <location>
        <position position="535"/>
    </location>
    <ligand>
        <name>substrate</name>
    </ligand>
</feature>
<feature type="binding site" evidence="8">
    <location>
        <position position="266"/>
    </location>
    <ligand>
        <name>Mg(2+)</name>
        <dbReference type="ChEBI" id="CHEBI:18420"/>
        <label>2</label>
    </ligand>
</feature>
<evidence type="ECO:0000256" key="2">
    <source>
        <dbReference type="ARBA" id="ARBA00022598"/>
    </source>
</evidence>
<comment type="subcellular location">
    <subcellularLocation>
        <location evidence="8">Cytoplasm</location>
    </subcellularLocation>
</comment>
<dbReference type="InterPro" id="IPR010074">
    <property type="entry name" value="PRibForGlyAmidine_synth_PurL"/>
</dbReference>
<keyword evidence="1 8" id="KW-0963">Cytoplasm</keyword>
<feature type="active site" evidence="8">
    <location>
        <position position="46"/>
    </location>
</feature>
<dbReference type="FunFam" id="3.30.1330.10:FF:000004">
    <property type="entry name" value="Phosphoribosylformylglycinamidine synthase subunit PurL"/>
    <property type="match status" value="1"/>
</dbReference>
<dbReference type="PANTHER" id="PTHR43555">
    <property type="entry name" value="PHOSPHORIBOSYLFORMYLGLYCINAMIDINE SYNTHASE SUBUNIT PURL"/>
    <property type="match status" value="1"/>
</dbReference>
<keyword evidence="2 8" id="KW-0436">Ligase</keyword>
<feature type="binding site" evidence="8">
    <location>
        <position position="114"/>
    </location>
    <ligand>
        <name>Mg(2+)</name>
        <dbReference type="ChEBI" id="CHEBI:18420"/>
        <label>2</label>
    </ligand>
</feature>
<comment type="subunit">
    <text evidence="8">Monomer. Part of the FGAM synthase complex composed of 1 PurL, 1 PurQ and 2 PurS subunits.</text>
</comment>
<evidence type="ECO:0000256" key="7">
    <source>
        <dbReference type="ARBA" id="ARBA00022842"/>
    </source>
</evidence>
<dbReference type="Pfam" id="PF00586">
    <property type="entry name" value="AIRS"/>
    <property type="match status" value="2"/>
</dbReference>
<dbReference type="SUPFAM" id="SSF55326">
    <property type="entry name" value="PurM N-terminal domain-like"/>
    <property type="match status" value="2"/>
</dbReference>
<evidence type="ECO:0000256" key="1">
    <source>
        <dbReference type="ARBA" id="ARBA00022490"/>
    </source>
</evidence>
<comment type="caution">
    <text evidence="8">Lacks conserved residue(s) required for the propagation of feature annotation.</text>
</comment>
<dbReference type="PIRSF" id="PIRSF001587">
    <property type="entry name" value="FGAM_synthase_II"/>
    <property type="match status" value="1"/>
</dbReference>
<feature type="binding site" evidence="8">
    <location>
        <position position="90"/>
    </location>
    <ligand>
        <name>Mg(2+)</name>
        <dbReference type="ChEBI" id="CHEBI:18420"/>
        <label>1</label>
    </ligand>
</feature>
<keyword evidence="6 8" id="KW-0067">ATP-binding</keyword>
<proteinExistence type="inferred from homology"/>
<dbReference type="InterPro" id="IPR036921">
    <property type="entry name" value="PurM-like_N_sf"/>
</dbReference>
<dbReference type="GO" id="GO:0005524">
    <property type="term" value="F:ATP binding"/>
    <property type="evidence" value="ECO:0007669"/>
    <property type="project" value="UniProtKB-UniRule"/>
</dbReference>
<gene>
    <name evidence="8" type="primary">purL</name>
    <name evidence="12" type="ORF">AVDCRST_MAG17-2029</name>
</gene>
<feature type="domain" description="PurM-like N-terminal" evidence="9">
    <location>
        <begin position="71"/>
        <end position="186"/>
    </location>
</feature>
<name>A0A6J4T1M1_9ACTN</name>
<dbReference type="GO" id="GO:0005737">
    <property type="term" value="C:cytoplasm"/>
    <property type="evidence" value="ECO:0007669"/>
    <property type="project" value="UniProtKB-SubCell"/>
</dbReference>
<feature type="binding site" evidence="8">
    <location>
        <position position="532"/>
    </location>
    <ligand>
        <name>ATP</name>
        <dbReference type="ChEBI" id="CHEBI:30616"/>
    </ligand>
</feature>
<organism evidence="12">
    <name type="scientific">uncultured Solirubrobacterales bacterium</name>
    <dbReference type="NCBI Taxonomy" id="768556"/>
    <lineage>
        <taxon>Bacteria</taxon>
        <taxon>Bacillati</taxon>
        <taxon>Actinomycetota</taxon>
        <taxon>Thermoleophilia</taxon>
        <taxon>Solirubrobacterales</taxon>
        <taxon>environmental samples</taxon>
    </lineage>
</organism>
<keyword evidence="5 8" id="KW-0658">Purine biosynthesis</keyword>
<feature type="binding site" evidence="8">
    <location>
        <position position="88"/>
    </location>
    <ligand>
        <name>ATP</name>
        <dbReference type="ChEBI" id="CHEBI:30616"/>
    </ligand>
</feature>
<evidence type="ECO:0000259" key="10">
    <source>
        <dbReference type="Pfam" id="PF02769"/>
    </source>
</evidence>
<dbReference type="InterPro" id="IPR041609">
    <property type="entry name" value="PurL_linker"/>
</dbReference>
<dbReference type="EC" id="6.3.5.3" evidence="8"/>
<feature type="binding site" evidence="8">
    <location>
        <position position="238"/>
    </location>
    <ligand>
        <name>substrate</name>
    </ligand>
</feature>
<evidence type="ECO:0000256" key="3">
    <source>
        <dbReference type="ARBA" id="ARBA00022723"/>
    </source>
</evidence>
<dbReference type="UniPathway" id="UPA00074">
    <property type="reaction ID" value="UER00128"/>
</dbReference>
<feature type="binding site" evidence="8">
    <location>
        <position position="533"/>
    </location>
    <ligand>
        <name>Mg(2+)</name>
        <dbReference type="ChEBI" id="CHEBI:18420"/>
        <label>1</label>
    </ligand>
</feature>
<sequence>MSEVATLQRHRELGLTDSEYERIVDKLGREPNGVELAVFSLMWSEHCAYKHSRKLLGRLPTEGEHVVMGPGENAGAVDVGDGLAVAFKVESHNHPSAVEPFQGAATGVGGILRDVFAIGARPIAVLDSLRFGPLDSPRSRYLMNGAVAGIGHYGNSIGVATVGGEILFAEPYEHNCLINAMCVGIAPRERLVRSAAAGVGNLVVLLGALTGRDGIGGASVLASAELGEESASKRPSVQIGDPFEEKKVLECCLELLDRELLESLQDLGAAGLSSSASEMASKGEVGIDLDVARVPRREPGMEAFEVMVSESQERMLCVVEPARLDAVRAVCDEWDVRCTAIGAVTDTRRLRVLDQGEPVGDMPVEALVDDCPLYDLAPERPTVPIYAPPRVRLEAESGLGETLLALLGSDNIASKRWAYEQYDGLVGSRTVRRPGSSDAAVLHLAHDGASGAIAMSIDGNGRRVACDPYTGAVEAVLECARNLACVGAEPLGLTNCLNFANPEKPHVAWQLEQAVSGLADACRALGVAVVGGNVSLYNEGGGGPIYPTPVVGMVGQIPDPGSVPETGFVEGGHAIALLGPFLPALAGSDLEALRGEMADGLPQLDLAAQARALEAARAAVRAGELTTAHDVSDGGLACALAESCLASRVGAQVDLTGFVARVGEREGKADALEAALFGEGPGGVVVAGPRAAVEQLVASLTPDTALLLGETGGERLAVETGTAARLEIEVAAAAVAFEHGVAGHFS</sequence>
<evidence type="ECO:0000259" key="9">
    <source>
        <dbReference type="Pfam" id="PF00586"/>
    </source>
</evidence>
<comment type="pathway">
    <text evidence="8">Purine metabolism; IMP biosynthesis via de novo pathway; 5-amino-1-(5-phospho-D-ribosyl)imidazole from N(2)-formyl-N(1)-(5-phospho-D-ribosyl)glycinamide: step 1/2.</text>
</comment>
<dbReference type="Pfam" id="PF02769">
    <property type="entry name" value="AIRS_C"/>
    <property type="match status" value="2"/>
</dbReference>
<feature type="binding site" evidence="8">
    <location>
        <begin position="310"/>
        <end position="312"/>
    </location>
    <ligand>
        <name>substrate</name>
    </ligand>
</feature>
<evidence type="ECO:0000313" key="12">
    <source>
        <dbReference type="EMBL" id="CAA9511426.1"/>
    </source>
</evidence>
<evidence type="ECO:0000256" key="4">
    <source>
        <dbReference type="ARBA" id="ARBA00022741"/>
    </source>
</evidence>
<comment type="catalytic activity">
    <reaction evidence="8">
        <text>N(2)-formyl-N(1)-(5-phospho-beta-D-ribosyl)glycinamide + L-glutamine + ATP + H2O = 2-formamido-N(1)-(5-O-phospho-beta-D-ribosyl)acetamidine + L-glutamate + ADP + phosphate + H(+)</text>
        <dbReference type="Rhea" id="RHEA:17129"/>
        <dbReference type="ChEBI" id="CHEBI:15377"/>
        <dbReference type="ChEBI" id="CHEBI:15378"/>
        <dbReference type="ChEBI" id="CHEBI:29985"/>
        <dbReference type="ChEBI" id="CHEBI:30616"/>
        <dbReference type="ChEBI" id="CHEBI:43474"/>
        <dbReference type="ChEBI" id="CHEBI:58359"/>
        <dbReference type="ChEBI" id="CHEBI:147286"/>
        <dbReference type="ChEBI" id="CHEBI:147287"/>
        <dbReference type="ChEBI" id="CHEBI:456216"/>
        <dbReference type="EC" id="6.3.5.3"/>
    </reaction>
</comment>
<accession>A0A6J4T1M1</accession>
<evidence type="ECO:0000256" key="8">
    <source>
        <dbReference type="HAMAP-Rule" id="MF_00420"/>
    </source>
</evidence>
<feature type="domain" description="Phosphoribosylformylglycinamidine synthase linker" evidence="11">
    <location>
        <begin position="6"/>
        <end position="50"/>
    </location>
</feature>
<comment type="function">
    <text evidence="8">Part of the phosphoribosylformylglycinamidine synthase complex involved in the purines biosynthetic pathway. Catalyzes the ATP-dependent conversion of formylglycinamide ribonucleotide (FGAR) and glutamine to yield formylglycinamidine ribonucleotide (FGAM) and glutamate. The FGAM synthase complex is composed of three subunits. PurQ produces an ammonia molecule by converting glutamine to glutamate. PurL transfers the ammonia molecule to FGAR to form FGAM in an ATP-dependent manner. PurS interacts with PurQ and PurL and is thought to assist in the transfer of the ammonia molecule from PurQ to PurL.</text>
</comment>
<feature type="domain" description="PurM-like N-terminal" evidence="9">
    <location>
        <begin position="437"/>
        <end position="556"/>
    </location>
</feature>
<dbReference type="GO" id="GO:0006189">
    <property type="term" value="P:'de novo' IMP biosynthetic process"/>
    <property type="evidence" value="ECO:0007669"/>
    <property type="project" value="UniProtKB-UniRule"/>
</dbReference>
<protein>
    <recommendedName>
        <fullName evidence="8">Phosphoribosylformylglycinamidine synthase subunit PurL</fullName>
        <shortName evidence="8">FGAM synthase</shortName>
        <ecNumber evidence="8">6.3.5.3</ecNumber>
    </recommendedName>
    <alternativeName>
        <fullName evidence="8">Formylglycinamide ribonucleotide amidotransferase subunit II</fullName>
        <shortName evidence="8">FGAR amidotransferase II</shortName>
        <shortName evidence="8">FGAR-AT II</shortName>
    </alternativeName>
    <alternativeName>
        <fullName evidence="8">Glutamine amidotransferase PurL</fullName>
    </alternativeName>
    <alternativeName>
        <fullName evidence="8">Phosphoribosylformylglycinamidine synthase subunit II</fullName>
    </alternativeName>
</protein>
<dbReference type="AlphaFoldDB" id="A0A6J4T1M1"/>
<dbReference type="GO" id="GO:0004642">
    <property type="term" value="F:phosphoribosylformylglycinamidine synthase activity"/>
    <property type="evidence" value="ECO:0007669"/>
    <property type="project" value="UniProtKB-UniRule"/>
</dbReference>
<feature type="active site" description="Proton acceptor" evidence="8">
    <location>
        <position position="92"/>
    </location>
</feature>
<dbReference type="CDD" id="cd02203">
    <property type="entry name" value="PurL_repeat1"/>
    <property type="match status" value="1"/>
</dbReference>
<keyword evidence="4 8" id="KW-0547">Nucleotide-binding</keyword>
<dbReference type="SUPFAM" id="SSF56042">
    <property type="entry name" value="PurM C-terminal domain-like"/>
    <property type="match status" value="2"/>
</dbReference>
<dbReference type="HAMAP" id="MF_00420">
    <property type="entry name" value="PurL_2"/>
    <property type="match status" value="1"/>
</dbReference>
<feature type="binding site" evidence="8">
    <location>
        <position position="495"/>
    </location>
    <ligand>
        <name>ATP</name>
        <dbReference type="ChEBI" id="CHEBI:30616"/>
    </ligand>
</feature>